<keyword evidence="3" id="KW-1185">Reference proteome</keyword>
<dbReference type="AlphaFoldDB" id="A0A077ZXS9"/>
<gene>
    <name evidence="2" type="primary">Contig6878.g7362</name>
    <name evidence="2" type="ORF">STYLEM_3366</name>
</gene>
<sequence length="332" mass="39176">MIDDPVSQNPDKGVRSKQKDYKIHTKHLIHESEQLLMLLEQNESSKITVQQKRYLDELVYTGILEVKFCVECRTLLAFKLISTDSVHDKFLDHYFFLSQYIIEGQIRVDQQTLIILKEDHEQPMKDLIQAEMLSSVQRQLKQQEIIKQETRQNKNYANSLQTATIRPLPHLVPRGIFLNSTNDILEIMDLIENQQTIQEQCYKITLYQNLLYQMTSKSCDYIDMHRGYLERAKLSSQFDRLMSKMTRKSVDSFKTKRLQMKDIIKDLLEIQNRKDLDEYLVKYEVHRNDIFGLRQDLIQSSESSEEYYSNDYRSSANVSSSESEYGEGSLQI</sequence>
<reference evidence="2 3" key="1">
    <citation type="submission" date="2014-06" db="EMBL/GenBank/DDBJ databases">
        <authorList>
            <person name="Swart Estienne"/>
        </authorList>
    </citation>
    <scope>NUCLEOTIDE SEQUENCE [LARGE SCALE GENOMIC DNA]</scope>
    <source>
        <strain evidence="2 3">130c</strain>
    </source>
</reference>
<proteinExistence type="predicted"/>
<protein>
    <submittedName>
        <fullName evidence="2">Uncharacterized protein</fullName>
    </submittedName>
</protein>
<evidence type="ECO:0000256" key="1">
    <source>
        <dbReference type="SAM" id="MobiDB-lite"/>
    </source>
</evidence>
<feature type="region of interest" description="Disordered" evidence="1">
    <location>
        <begin position="307"/>
        <end position="332"/>
    </location>
</feature>
<dbReference type="Proteomes" id="UP000039865">
    <property type="component" value="Unassembled WGS sequence"/>
</dbReference>
<accession>A0A077ZXS9</accession>
<evidence type="ECO:0000313" key="2">
    <source>
        <dbReference type="EMBL" id="CDW74387.1"/>
    </source>
</evidence>
<name>A0A077ZXS9_STYLE</name>
<organism evidence="2 3">
    <name type="scientific">Stylonychia lemnae</name>
    <name type="common">Ciliate</name>
    <dbReference type="NCBI Taxonomy" id="5949"/>
    <lineage>
        <taxon>Eukaryota</taxon>
        <taxon>Sar</taxon>
        <taxon>Alveolata</taxon>
        <taxon>Ciliophora</taxon>
        <taxon>Intramacronucleata</taxon>
        <taxon>Spirotrichea</taxon>
        <taxon>Stichotrichia</taxon>
        <taxon>Sporadotrichida</taxon>
        <taxon>Oxytrichidae</taxon>
        <taxon>Stylonychinae</taxon>
        <taxon>Stylonychia</taxon>
    </lineage>
</organism>
<evidence type="ECO:0000313" key="3">
    <source>
        <dbReference type="Proteomes" id="UP000039865"/>
    </source>
</evidence>
<dbReference type="EMBL" id="CCKQ01003264">
    <property type="protein sequence ID" value="CDW74387.1"/>
    <property type="molecule type" value="Genomic_DNA"/>
</dbReference>
<dbReference type="InParanoid" id="A0A077ZXS9"/>